<dbReference type="Proteomes" id="UP000254777">
    <property type="component" value="Unassembled WGS sequence"/>
</dbReference>
<name>A0A379DD97_9FIRM</name>
<comment type="catalytic activity">
    <reaction evidence="9 10">
        <text>propanoyl-CoA + phosphate = propanoyl phosphate + CoA</text>
        <dbReference type="Rhea" id="RHEA:28046"/>
        <dbReference type="ChEBI" id="CHEBI:43474"/>
        <dbReference type="ChEBI" id="CHEBI:57287"/>
        <dbReference type="ChEBI" id="CHEBI:57392"/>
        <dbReference type="ChEBI" id="CHEBI:58933"/>
        <dbReference type="EC" id="2.3.1.222"/>
    </reaction>
</comment>
<dbReference type="NCBIfam" id="NF011652">
    <property type="entry name" value="PRK15070.1"/>
    <property type="match status" value="1"/>
</dbReference>
<dbReference type="EC" id="2.3.1.222" evidence="3 10"/>
<dbReference type="InterPro" id="IPR008300">
    <property type="entry name" value="PTAC"/>
</dbReference>
<dbReference type="GO" id="GO:0016747">
    <property type="term" value="F:acyltransferase activity, transferring groups other than amino-acyl groups"/>
    <property type="evidence" value="ECO:0007669"/>
    <property type="project" value="InterPro"/>
</dbReference>
<comment type="pathway">
    <text evidence="10">Polyol metabolism; 1,2-propanediol degradation.</text>
</comment>
<protein>
    <recommendedName>
        <fullName evidence="4 10">Phosphate propanoyltransferase</fullName>
        <ecNumber evidence="3 10">2.3.1.222</ecNumber>
    </recommendedName>
</protein>
<evidence type="ECO:0000256" key="3">
    <source>
        <dbReference type="ARBA" id="ARBA00012206"/>
    </source>
</evidence>
<comment type="cofactor">
    <cofactor evidence="1">
        <name>Zn(2+)</name>
        <dbReference type="ChEBI" id="CHEBI:29105"/>
    </cofactor>
</comment>
<reference evidence="11 12" key="1">
    <citation type="submission" date="2018-06" db="EMBL/GenBank/DDBJ databases">
        <authorList>
            <consortium name="Pathogen Informatics"/>
            <person name="Doyle S."/>
        </authorList>
    </citation>
    <scope>NUCLEOTIDE SEQUENCE [LARGE SCALE GENOMIC DNA]</scope>
    <source>
        <strain evidence="11 12">NCTC11088</strain>
    </source>
</reference>
<comment type="similarity">
    <text evidence="2 10">Belongs to the PduL family.</text>
</comment>
<evidence type="ECO:0000256" key="7">
    <source>
        <dbReference type="ARBA" id="ARBA00022833"/>
    </source>
</evidence>
<evidence type="ECO:0000313" key="11">
    <source>
        <dbReference type="EMBL" id="SUB75535.1"/>
    </source>
</evidence>
<dbReference type="PANTHER" id="PTHR39453">
    <property type="entry name" value="PHOSPHATE PROPANOYLTRANSFERASE"/>
    <property type="match status" value="1"/>
</dbReference>
<dbReference type="UniPathway" id="UPA00621"/>
<evidence type="ECO:0000256" key="4">
    <source>
        <dbReference type="ARBA" id="ARBA00020837"/>
    </source>
</evidence>
<keyword evidence="8 10" id="KW-0012">Acyltransferase</keyword>
<evidence type="ECO:0000256" key="5">
    <source>
        <dbReference type="ARBA" id="ARBA00022679"/>
    </source>
</evidence>
<dbReference type="GO" id="GO:0046872">
    <property type="term" value="F:metal ion binding"/>
    <property type="evidence" value="ECO:0007669"/>
    <property type="project" value="UniProtKB-KW"/>
</dbReference>
<dbReference type="AlphaFoldDB" id="A0A379DD97"/>
<evidence type="ECO:0000313" key="12">
    <source>
        <dbReference type="Proteomes" id="UP000254777"/>
    </source>
</evidence>
<organism evidence="11 12">
    <name type="scientific">Peptoniphilus indolicus</name>
    <dbReference type="NCBI Taxonomy" id="33030"/>
    <lineage>
        <taxon>Bacteria</taxon>
        <taxon>Bacillati</taxon>
        <taxon>Bacillota</taxon>
        <taxon>Tissierellia</taxon>
        <taxon>Tissierellales</taxon>
        <taxon>Peptoniphilaceae</taxon>
        <taxon>Peptoniphilus</taxon>
    </lineage>
</organism>
<dbReference type="GO" id="GO:0051144">
    <property type="term" value="P:1,2-propanediol catabolic process"/>
    <property type="evidence" value="ECO:0007669"/>
    <property type="project" value="UniProtKB-UniPathway"/>
</dbReference>
<dbReference type="EMBL" id="UGTH01000001">
    <property type="protein sequence ID" value="SUB75535.1"/>
    <property type="molecule type" value="Genomic_DNA"/>
</dbReference>
<accession>A0A379DD97</accession>
<evidence type="ECO:0000256" key="2">
    <source>
        <dbReference type="ARBA" id="ARBA00007342"/>
    </source>
</evidence>
<dbReference type="PIRSF" id="PIRSF010130">
    <property type="entry name" value="PduL"/>
    <property type="match status" value="1"/>
</dbReference>
<evidence type="ECO:0000256" key="10">
    <source>
        <dbReference type="PIRNR" id="PIRNR010130"/>
    </source>
</evidence>
<keyword evidence="6" id="KW-0479">Metal-binding</keyword>
<dbReference type="RefSeq" id="WP_004819703.1">
    <property type="nucleotide sequence ID" value="NZ_UGTH01000001.1"/>
</dbReference>
<dbReference type="Pfam" id="PF06130">
    <property type="entry name" value="PTAC"/>
    <property type="match status" value="1"/>
</dbReference>
<keyword evidence="5 10" id="KW-0808">Transferase</keyword>
<sequence length="215" mass="23938">MNKEKLIDEIADRVMLELKKFENYKIPVGVSNRHVHISREDLDILFGKDYELTVKKELKQPGQFAAEEAVTIVGPKGQFENVRILGPIRRESQVEISLTDAFRLGVSAPIKESGSLENTPGIEIVGPKGSVKLERGTIVALRHIHLTPSQAKKFNVKEGEFVDVQCFGCRKATISNVLIRVSEKYSIEMHLDTDEANAIGVKNGDFIILSKILNG</sequence>
<proteinExistence type="inferred from homology"/>
<evidence type="ECO:0000256" key="6">
    <source>
        <dbReference type="ARBA" id="ARBA00022723"/>
    </source>
</evidence>
<evidence type="ECO:0000256" key="9">
    <source>
        <dbReference type="ARBA" id="ARBA00047589"/>
    </source>
</evidence>
<gene>
    <name evidence="11" type="primary">pduL</name>
    <name evidence="11" type="ORF">NCTC11088_01333</name>
</gene>
<dbReference type="PANTHER" id="PTHR39453:SF1">
    <property type="entry name" value="PHOSPHATE PROPANOYLTRANSFERASE"/>
    <property type="match status" value="1"/>
</dbReference>
<comment type="function">
    <text evidence="10">Involved in 1,2-propanediol (1,2-PD) degradation by catalyzing the conversion of propanoyl-CoA to propanoyl-phosphate.</text>
</comment>
<keyword evidence="7" id="KW-0862">Zinc</keyword>
<evidence type="ECO:0000256" key="1">
    <source>
        <dbReference type="ARBA" id="ARBA00001947"/>
    </source>
</evidence>
<evidence type="ECO:0000256" key="8">
    <source>
        <dbReference type="ARBA" id="ARBA00023315"/>
    </source>
</evidence>